<dbReference type="Proteomes" id="UP001378956">
    <property type="component" value="Unassembled WGS sequence"/>
</dbReference>
<evidence type="ECO:0008006" key="3">
    <source>
        <dbReference type="Google" id="ProtNLM"/>
    </source>
</evidence>
<accession>A0ABU8NN37</accession>
<dbReference type="Gene3D" id="1.10.1740.10">
    <property type="match status" value="1"/>
</dbReference>
<organism evidence="1 2">
    <name type="scientific">Pedobacter panaciterrae</name>
    <dbReference type="NCBI Taxonomy" id="363849"/>
    <lineage>
        <taxon>Bacteria</taxon>
        <taxon>Pseudomonadati</taxon>
        <taxon>Bacteroidota</taxon>
        <taxon>Sphingobacteriia</taxon>
        <taxon>Sphingobacteriales</taxon>
        <taxon>Sphingobacteriaceae</taxon>
        <taxon>Pedobacter</taxon>
    </lineage>
</organism>
<dbReference type="InterPro" id="IPR013325">
    <property type="entry name" value="RNA_pol_sigma_r2"/>
</dbReference>
<dbReference type="EMBL" id="JBBEUB010000004">
    <property type="protein sequence ID" value="MEJ2903637.1"/>
    <property type="molecule type" value="Genomic_DNA"/>
</dbReference>
<protein>
    <recommendedName>
        <fullName evidence="3">RNA polymerase sigma-70 region 2 domain-containing protein</fullName>
    </recommendedName>
</protein>
<evidence type="ECO:0000313" key="1">
    <source>
        <dbReference type="EMBL" id="MEJ2903637.1"/>
    </source>
</evidence>
<reference evidence="1 2" key="1">
    <citation type="submission" date="2024-03" db="EMBL/GenBank/DDBJ databases">
        <title>Sequence of Lycoming College Course Isolates.</title>
        <authorList>
            <person name="Plotts O."/>
            <person name="Newman J."/>
        </authorList>
    </citation>
    <scope>NUCLEOTIDE SEQUENCE [LARGE SCALE GENOMIC DNA]</scope>
    <source>
        <strain evidence="1 2">CJB-3</strain>
    </source>
</reference>
<keyword evidence="2" id="KW-1185">Reference proteome</keyword>
<comment type="caution">
    <text evidence="1">The sequence shown here is derived from an EMBL/GenBank/DDBJ whole genome shotgun (WGS) entry which is preliminary data.</text>
</comment>
<dbReference type="RefSeq" id="WP_172660171.1">
    <property type="nucleotide sequence ID" value="NZ_CBFGNQ010000015.1"/>
</dbReference>
<proteinExistence type="predicted"/>
<name>A0ABU8NN37_9SPHI</name>
<dbReference type="SUPFAM" id="SSF88946">
    <property type="entry name" value="Sigma2 domain of RNA polymerase sigma factors"/>
    <property type="match status" value="1"/>
</dbReference>
<gene>
    <name evidence="1" type="ORF">WAE58_14420</name>
</gene>
<sequence length="99" mass="11579">MQKVNELTELWDNSIKGEEQSFALLHKSLYPYLFSYTVKTIKNESVADDLLVEFFVKFWHNKLQIGSISDVKAYFHKSVRSMIANYVKSQQIEATLTKQ</sequence>
<evidence type="ECO:0000313" key="2">
    <source>
        <dbReference type="Proteomes" id="UP001378956"/>
    </source>
</evidence>